<sequence length="139" mass="14796">MRNGTARLLAAGLVALATVPAGCSRGGNGGGSEIRVVPAHSLVLERAPRPTDRELVLRIAFTRLSSGLEPVERIEVQQRTDEIGIRVSVRERIPGSDEVVPNDAFTRTETIQLDQPIGTATVVDLNQDPSRPIKPLGGG</sequence>
<evidence type="ECO:0000313" key="1">
    <source>
        <dbReference type="EMBL" id="ANZ41437.1"/>
    </source>
</evidence>
<accession>A0A1B2HUR0</accession>
<dbReference type="KEGG" id="led:BBK82_41255"/>
<reference evidence="1 2" key="1">
    <citation type="submission" date="2016-07" db="EMBL/GenBank/DDBJ databases">
        <title>Complete genome sequence of the Lentzea guizhouensis DHS C013.</title>
        <authorList>
            <person name="Cao C."/>
        </authorList>
    </citation>
    <scope>NUCLEOTIDE SEQUENCE [LARGE SCALE GENOMIC DNA]</scope>
    <source>
        <strain evidence="1 2">DHS C013</strain>
    </source>
</reference>
<dbReference type="AlphaFoldDB" id="A0A1B2HUR0"/>
<dbReference type="EMBL" id="CP016793">
    <property type="protein sequence ID" value="ANZ41437.1"/>
    <property type="molecule type" value="Genomic_DNA"/>
</dbReference>
<name>A0A1B2HUR0_9PSEU</name>
<dbReference type="OrthoDB" id="9947896at2"/>
<gene>
    <name evidence="1" type="ORF">BBK82_41255</name>
</gene>
<protein>
    <submittedName>
        <fullName evidence="1">Uncharacterized protein</fullName>
    </submittedName>
</protein>
<organism evidence="1 2">
    <name type="scientific">Lentzea guizhouensis</name>
    <dbReference type="NCBI Taxonomy" id="1586287"/>
    <lineage>
        <taxon>Bacteria</taxon>
        <taxon>Bacillati</taxon>
        <taxon>Actinomycetota</taxon>
        <taxon>Actinomycetes</taxon>
        <taxon>Pseudonocardiales</taxon>
        <taxon>Pseudonocardiaceae</taxon>
        <taxon>Lentzea</taxon>
    </lineage>
</organism>
<proteinExistence type="predicted"/>
<keyword evidence="2" id="KW-1185">Reference proteome</keyword>
<dbReference type="RefSeq" id="WP_065919772.1">
    <property type="nucleotide sequence ID" value="NZ_CP016793.1"/>
</dbReference>
<evidence type="ECO:0000313" key="2">
    <source>
        <dbReference type="Proteomes" id="UP000093053"/>
    </source>
</evidence>
<dbReference type="Proteomes" id="UP000093053">
    <property type="component" value="Chromosome"/>
</dbReference>